<dbReference type="InterPro" id="IPR035089">
    <property type="entry name" value="Phage_sheath_subtilisin"/>
</dbReference>
<dbReference type="PANTHER" id="PTHR35861:SF1">
    <property type="entry name" value="PHAGE TAIL SHEATH PROTEIN"/>
    <property type="match status" value="1"/>
</dbReference>
<dbReference type="PANTHER" id="PTHR35861">
    <property type="match status" value="1"/>
</dbReference>
<dbReference type="InterPro" id="IPR020287">
    <property type="entry name" value="Tail_sheath_C"/>
</dbReference>
<dbReference type="Pfam" id="PF22671">
    <property type="entry name" value="Gp18_domIII_N"/>
    <property type="match status" value="1"/>
</dbReference>
<keyword evidence="6" id="KW-1185">Reference proteome</keyword>
<reference evidence="5 6" key="1">
    <citation type="submission" date="2010-04" db="EMBL/GenBank/DDBJ databases">
        <title>The genome of Herbaspirillum seropedicae SmR1, an endophytic, nitrogen-fixing, plant-growth promoting beta-Proteobacteria.</title>
        <authorList>
            <person name="Pedrosa F.O."/>
            <person name="Monteiro R.A."/>
            <person name="Wassem R."/>
            <person name="Cruz L.M."/>
            <person name="Ayub R.A."/>
            <person name="Colauto N.B."/>
            <person name="Fernandez M.A."/>
            <person name="Fungaro M.H.P."/>
            <person name="Grisard E.C."/>
            <person name="Hungria M."/>
            <person name="Madeira H.M.F."/>
            <person name="Nodari R.O."/>
            <person name="Osaku C.A."/>
            <person name="Petzl-Erler M.L."/>
            <person name="Terenzi H."/>
            <person name="Vieira L.G.E."/>
            <person name="Almeida M.I.M."/>
            <person name="Alves L.R."/>
            <person name="Arantes O.M.N."/>
            <person name="Balsanelli E."/>
            <person name="Barcellos F.G."/>
            <person name="Baura V.A."/>
            <person name="Binde D.R."/>
            <person name="Campo R.J."/>
            <person name="Chubatsu L.S."/>
            <person name="Chueire L.M.O."/>
            <person name="Ciferri R.R."/>
            <person name="Correa L.C."/>
            <person name="da Conceicao Silva J.L."/>
            <person name="Dabul A.N.G."/>
            <person name="Dambros B.P."/>
            <person name="Faoro H."/>
            <person name="Favetti A."/>
            <person name="Friedermann G."/>
            <person name="Furlaneto M.C."/>
            <person name="Gasques L.S."/>
            <person name="Gimenes C.C.T."/>
            <person name="Gioppo N.M.R."/>
            <person name="Glienke-Blanco C."/>
            <person name="Godoy L.P."/>
            <person name="Guerra M.P."/>
            <person name="Karp S."/>
            <person name="Kava-Cordeiro V."/>
            <person name="Margarido V.P."/>
            <person name="Mathioni S.M."/>
            <person name="Menck-Soares M.A."/>
            <person name="Murace N.K."/>
            <person name="Nicolas M.F."/>
            <person name="Oliveira C.E.C."/>
            <person name="Pagnan N.A.B."/>
            <person name="Pamphile J.A."/>
            <person name="Patussi E.V."/>
            <person name="Pereira L.F.P."/>
            <person name="Pereira-Ferrari L."/>
            <person name="Pinto F.G.S."/>
            <person name="Precoma C."/>
            <person name="Prioli A.J."/>
            <person name="Prioli S.M.A.P."/>
            <person name="Raittz R.T."/>
            <person name="Ramos H.J.O."/>
            <person name="Ribeiro E.M.S.F."/>
            <person name="Rigo L.U."/>
            <person name="Rocha C.L.M.S.C."/>
            <person name="Rocha S.N."/>
            <person name="Santos K."/>
            <person name="Satori D."/>
            <person name="Silva A.G."/>
            <person name="Simao R.C.G."/>
            <person name="Soares M.A.M."/>
            <person name="Souza E.M."/>
            <person name="Steffens M.B.R."/>
            <person name="Steindel M."/>
            <person name="Tadra-Sfeir M.Z."/>
            <person name="Takahashi E.K."/>
            <person name="Torres R.A."/>
            <person name="Valle J.S."/>
            <person name="Vernal J.I."/>
            <person name="Vilas-Boas L.A."/>
            <person name="Watanabe M.A.E."/>
            <person name="Weiss V.A."/>
            <person name="Yates M.A."/>
            <person name="Souza E.M."/>
        </authorList>
    </citation>
    <scope>NUCLEOTIDE SEQUENCE [LARGE SCALE GENOMIC DNA]</scope>
    <source>
        <strain evidence="5 6">SmR1</strain>
    </source>
</reference>
<dbReference type="HOGENOM" id="CLU_037707_0_1_4"/>
<gene>
    <name evidence="5" type="ordered locus">Hsero_0220</name>
</gene>
<dbReference type="InterPro" id="IPR054564">
    <property type="entry name" value="Gp18_domIII_N"/>
</dbReference>
<feature type="domain" description="Tail sheath protein subtilisin-like" evidence="2">
    <location>
        <begin position="191"/>
        <end position="362"/>
    </location>
</feature>
<dbReference type="RefSeq" id="WP_013232268.1">
    <property type="nucleotide sequence ID" value="NC_014323.1"/>
</dbReference>
<dbReference type="STRING" id="757424.Hsero_0220"/>
<name>D8IV27_HERSS</name>
<proteinExistence type="inferred from homology"/>
<evidence type="ECO:0000259" key="3">
    <source>
        <dbReference type="Pfam" id="PF17482"/>
    </source>
</evidence>
<dbReference type="eggNOG" id="COG3497">
    <property type="taxonomic scope" value="Bacteria"/>
</dbReference>
<dbReference type="OrthoDB" id="9767864at2"/>
<evidence type="ECO:0000259" key="4">
    <source>
        <dbReference type="Pfam" id="PF22671"/>
    </source>
</evidence>
<organism evidence="5 6">
    <name type="scientific">Herbaspirillum seropedicae (strain SmR1)</name>
    <dbReference type="NCBI Taxonomy" id="757424"/>
    <lineage>
        <taxon>Bacteria</taxon>
        <taxon>Pseudomonadati</taxon>
        <taxon>Pseudomonadota</taxon>
        <taxon>Betaproteobacteria</taxon>
        <taxon>Burkholderiales</taxon>
        <taxon>Oxalobacteraceae</taxon>
        <taxon>Herbaspirillum</taxon>
    </lineage>
</organism>
<dbReference type="Gene3D" id="3.40.50.11780">
    <property type="match status" value="2"/>
</dbReference>
<feature type="domain" description="Tail sheath protein C-terminal" evidence="3">
    <location>
        <begin position="370"/>
        <end position="465"/>
    </location>
</feature>
<comment type="similarity">
    <text evidence="1">Belongs to the myoviridae tail sheath protein family.</text>
</comment>
<dbReference type="Proteomes" id="UP000000329">
    <property type="component" value="Chromosome"/>
</dbReference>
<dbReference type="AlphaFoldDB" id="D8IV27"/>
<evidence type="ECO:0000259" key="2">
    <source>
        <dbReference type="Pfam" id="PF04984"/>
    </source>
</evidence>
<feature type="domain" description="Tail sheath protein Gp18-like" evidence="4">
    <location>
        <begin position="27"/>
        <end position="84"/>
    </location>
</feature>
<dbReference type="EMBL" id="CP002039">
    <property type="protein sequence ID" value="ADJ61746.1"/>
    <property type="molecule type" value="Genomic_DNA"/>
</dbReference>
<accession>D8IV27</accession>
<evidence type="ECO:0000256" key="1">
    <source>
        <dbReference type="ARBA" id="ARBA00008005"/>
    </source>
</evidence>
<protein>
    <submittedName>
        <fullName evidence="5">Bacteriophage contractile tail sheath protein</fullName>
    </submittedName>
</protein>
<evidence type="ECO:0000313" key="6">
    <source>
        <dbReference type="Proteomes" id="UP000000329"/>
    </source>
</evidence>
<dbReference type="Pfam" id="PF17482">
    <property type="entry name" value="Phage_sheath_1C"/>
    <property type="match status" value="1"/>
</dbReference>
<dbReference type="Pfam" id="PF04984">
    <property type="entry name" value="Phage_sheath_1"/>
    <property type="match status" value="1"/>
</dbReference>
<dbReference type="KEGG" id="hse:Hsero_0220"/>
<evidence type="ECO:0000313" key="5">
    <source>
        <dbReference type="EMBL" id="ADJ61746.1"/>
    </source>
</evidence>
<dbReference type="GeneID" id="29392796"/>
<sequence length="480" mass="51028">MPASYLHGVETIEIDKGPRPVQLVKTAVIGIVGTAAAGPVNTPILVSNERDFAQFGEDIAGSTILDALQHIYQQKGTVCVVVNVLDPAIHKTSVVDEVVNVAADGSFRTSRPAIAAVSIKSANGATVYTAGTDYQIDLRSGRGQRIGNGAIAASTVAAPTQLKISYSYADATKVTPADVIGSVGASGQRLGMKALRDSYALFGFYPKILIAPVFASLASVSAELIATATALRAISFIDAPIGVTPQQAITGRGPAGSINFNTSSDRVGLCYPYLKAFDASVGYDRLRPLSSFAAGAQSRKDQDNGYWWSLSNTELLGATGVERPIDAMINDPNCEANLLNAAGVITVFNSFGTGLRIWGNRSAAFPASTHPKNFLCVRRVADVIAESLEYFTLQYSDRPLDNALVDDVVESGNRFLRKLKADGAIIDGRAWYDPAQNDPTELAAGHLTITYDFMPPTPAERVSYRASINIDYLNQLGKKA</sequence>
<dbReference type="InterPro" id="IPR052042">
    <property type="entry name" value="Tail_sheath_structural"/>
</dbReference>